<gene>
    <name evidence="2" type="ORF">A3A96_00910</name>
</gene>
<proteinExistence type="inferred from homology"/>
<comment type="similarity">
    <text evidence="1">Belongs to the phD/YefM antitoxin family.</text>
</comment>
<dbReference type="Proteomes" id="UP000177707">
    <property type="component" value="Unassembled WGS sequence"/>
</dbReference>
<dbReference type="STRING" id="1802758.A3A96_00910"/>
<comment type="caution">
    <text evidence="2">The sequence shown here is derived from an EMBL/GenBank/DDBJ whole genome shotgun (WGS) entry which is preliminary data.</text>
</comment>
<dbReference type="InterPro" id="IPR036165">
    <property type="entry name" value="YefM-like_sf"/>
</dbReference>
<sequence length="86" mass="9947">MITKKKNQIIGLKELRLNIQKYINRLNKGESFTVVKRSKPVFKVIPFDEDDDSLWETVVDFTKINKRGVSIANVLKSLKKLNEQVG</sequence>
<dbReference type="AlphaFoldDB" id="A0A1G2TYN9"/>
<evidence type="ECO:0000313" key="3">
    <source>
        <dbReference type="Proteomes" id="UP000177707"/>
    </source>
</evidence>
<reference evidence="2 3" key="1">
    <citation type="journal article" date="2016" name="Nat. Commun.">
        <title>Thousands of microbial genomes shed light on interconnected biogeochemical processes in an aquifer system.</title>
        <authorList>
            <person name="Anantharaman K."/>
            <person name="Brown C.T."/>
            <person name="Hug L.A."/>
            <person name="Sharon I."/>
            <person name="Castelle C.J."/>
            <person name="Probst A.J."/>
            <person name="Thomas B.C."/>
            <person name="Singh A."/>
            <person name="Wilkins M.J."/>
            <person name="Karaoz U."/>
            <person name="Brodie E.L."/>
            <person name="Williams K.H."/>
            <person name="Hubbard S.S."/>
            <person name="Banfield J.F."/>
        </authorList>
    </citation>
    <scope>NUCLEOTIDE SEQUENCE [LARGE SCALE GENOMIC DNA]</scope>
</reference>
<dbReference type="NCBIfam" id="TIGR01552">
    <property type="entry name" value="phd_fam"/>
    <property type="match status" value="1"/>
</dbReference>
<name>A0A1G2TYN9_9BACT</name>
<protein>
    <recommendedName>
        <fullName evidence="4">Antitoxin</fullName>
    </recommendedName>
</protein>
<dbReference type="EMBL" id="MHWB01000004">
    <property type="protein sequence ID" value="OHB02418.1"/>
    <property type="molecule type" value="Genomic_DNA"/>
</dbReference>
<accession>A0A1G2TYN9</accession>
<dbReference type="SUPFAM" id="SSF143120">
    <property type="entry name" value="YefM-like"/>
    <property type="match status" value="1"/>
</dbReference>
<evidence type="ECO:0000256" key="1">
    <source>
        <dbReference type="ARBA" id="ARBA00009981"/>
    </source>
</evidence>
<evidence type="ECO:0008006" key="4">
    <source>
        <dbReference type="Google" id="ProtNLM"/>
    </source>
</evidence>
<organism evidence="2 3">
    <name type="scientific">Candidatus Zambryskibacteria bacterium RIFCSPLOWO2_01_FULL_39_39</name>
    <dbReference type="NCBI Taxonomy" id="1802758"/>
    <lineage>
        <taxon>Bacteria</taxon>
        <taxon>Candidatus Zambryskiibacteriota</taxon>
    </lineage>
</organism>
<evidence type="ECO:0000313" key="2">
    <source>
        <dbReference type="EMBL" id="OHB02418.1"/>
    </source>
</evidence>